<dbReference type="Pfam" id="PF04365">
    <property type="entry name" value="BrnT_toxin"/>
    <property type="match status" value="1"/>
</dbReference>
<evidence type="ECO:0000313" key="1">
    <source>
        <dbReference type="EMBL" id="KZB93631.1"/>
    </source>
</evidence>
<dbReference type="KEGG" id="smy:BJP26_04740"/>
<proteinExistence type="predicted"/>
<name>A0A175XZ57_9SPHN</name>
<gene>
    <name evidence="1" type="ORF">AVM11_10835</name>
</gene>
<reference evidence="1" key="1">
    <citation type="submission" date="2016-03" db="EMBL/GenBank/DDBJ databases">
        <title>Sphingomonas melonis TY, whole genome shotgun sequencing.</title>
        <authorList>
            <person name="Wang H."/>
            <person name="Zhu P."/>
        </authorList>
    </citation>
    <scope>NUCLEOTIDE SEQUENCE [LARGE SCALE GENOMIC DNA]</scope>
    <source>
        <strain evidence="1">TY</strain>
    </source>
</reference>
<dbReference type="EMBL" id="LQCK02000067">
    <property type="protein sequence ID" value="KZB93631.1"/>
    <property type="molecule type" value="Genomic_DNA"/>
</dbReference>
<dbReference type="InterPro" id="IPR007460">
    <property type="entry name" value="BrnT_toxin"/>
</dbReference>
<dbReference type="AlphaFoldDB" id="A0A175XZ57"/>
<organism evidence="1 2">
    <name type="scientific">Sphingomonas melonis TY</name>
    <dbReference type="NCBI Taxonomy" id="621456"/>
    <lineage>
        <taxon>Bacteria</taxon>
        <taxon>Pseudomonadati</taxon>
        <taxon>Pseudomonadota</taxon>
        <taxon>Alphaproteobacteria</taxon>
        <taxon>Sphingomonadales</taxon>
        <taxon>Sphingomonadaceae</taxon>
        <taxon>Sphingomonas</taxon>
    </lineage>
</organism>
<accession>A0A175XZ57</accession>
<dbReference type="Gene3D" id="3.10.450.530">
    <property type="entry name" value="Ribonuclease toxin, BrnT, of type II toxin-antitoxin system"/>
    <property type="match status" value="1"/>
</dbReference>
<dbReference type="Proteomes" id="UP000078460">
    <property type="component" value="Unassembled WGS sequence"/>
</dbReference>
<evidence type="ECO:0000313" key="2">
    <source>
        <dbReference type="Proteomes" id="UP000078460"/>
    </source>
</evidence>
<keyword evidence="2" id="KW-1185">Reference proteome</keyword>
<comment type="caution">
    <text evidence="1">The sequence shown here is derived from an EMBL/GenBank/DDBJ whole genome shotgun (WGS) entry which is preliminary data.</text>
</comment>
<protein>
    <submittedName>
        <fullName evidence="1">Uncharacterized protein</fullName>
    </submittedName>
</protein>
<dbReference type="InterPro" id="IPR038573">
    <property type="entry name" value="BrnT_sf"/>
</dbReference>
<sequence length="62" mass="7525">MFEGRSRTVIDDRVDYGEVRQITYGWMEQVAVAVVWTERDGACRVISMRRMHRWEIRYVGWD</sequence>